<keyword evidence="1" id="KW-1185">Reference proteome</keyword>
<dbReference type="GeneID" id="109566792"/>
<name>A0ABM4T9F8_BOSIN</name>
<evidence type="ECO:0000313" key="2">
    <source>
        <dbReference type="RefSeq" id="XP_070656681.1"/>
    </source>
</evidence>
<dbReference type="RefSeq" id="XP_070656681.1">
    <property type="nucleotide sequence ID" value="XM_070800580.1"/>
</dbReference>
<organism evidence="1 2">
    <name type="scientific">Bos indicus</name>
    <name type="common">Zebu</name>
    <dbReference type="NCBI Taxonomy" id="9915"/>
    <lineage>
        <taxon>Eukaryota</taxon>
        <taxon>Metazoa</taxon>
        <taxon>Chordata</taxon>
        <taxon>Craniata</taxon>
        <taxon>Vertebrata</taxon>
        <taxon>Euteleostomi</taxon>
        <taxon>Mammalia</taxon>
        <taxon>Eutheria</taxon>
        <taxon>Laurasiatheria</taxon>
        <taxon>Artiodactyla</taxon>
        <taxon>Ruminantia</taxon>
        <taxon>Pecora</taxon>
        <taxon>Bovidae</taxon>
        <taxon>Bovinae</taxon>
        <taxon>Bos</taxon>
    </lineage>
</organism>
<proteinExistence type="predicted"/>
<reference evidence="2" key="1">
    <citation type="submission" date="2025-08" db="UniProtKB">
        <authorList>
            <consortium name="RefSeq"/>
        </authorList>
    </citation>
    <scope>IDENTIFICATION</scope>
    <source>
        <tissue evidence="2">Blood</tissue>
    </source>
</reference>
<dbReference type="PANTHER" id="PTHR11289">
    <property type="entry name" value="BREAST CANCER TYPE 2 SUSCEPTIBILITY PROTEIN BRCA2"/>
    <property type="match status" value="1"/>
</dbReference>
<dbReference type="PANTHER" id="PTHR11289:SF0">
    <property type="entry name" value="BREAST CANCER TYPE 2 SUSCEPTIBILITY PROTEIN"/>
    <property type="match status" value="1"/>
</dbReference>
<evidence type="ECO:0000313" key="1">
    <source>
        <dbReference type="Proteomes" id="UP001652663"/>
    </source>
</evidence>
<accession>A0ABM4T9F8</accession>
<gene>
    <name evidence="2" type="primary">BRCA2</name>
</gene>
<protein>
    <submittedName>
        <fullName evidence="2">Breast cancer type 2 susceptibility protein isoform X5</fullName>
    </submittedName>
</protein>
<sequence>MPIGCKERPTFFDIFKARCNKADLGPISLNWFEELSSEAPLCNSEPLEESEYKISSNETNPFKTPQRKPYHQLASTPVIFKEQSLTLPLYQSPLKELHKFRLDSGKDIANSKHKSCCRVKAKINQANDVISPPPNSSLSESPVVLRCTHVTPQREKSVVCGSLFHTPKLIKGQTPKRISESLGAEVDPDMSWSSSLATPPTLSSTVLIVQDEEASAAVFPRDTTAVSKYDKVIKLLWLL</sequence>
<dbReference type="InterPro" id="IPR015525">
    <property type="entry name" value="BRCA2"/>
</dbReference>
<dbReference type="Proteomes" id="UP001652663">
    <property type="component" value="Chromosome 12"/>
</dbReference>